<dbReference type="AlphaFoldDB" id="A0A0F9HE98"/>
<protein>
    <recommendedName>
        <fullName evidence="2">Portal protein</fullName>
    </recommendedName>
</protein>
<reference evidence="1" key="1">
    <citation type="journal article" date="2015" name="Nature">
        <title>Complex archaea that bridge the gap between prokaryotes and eukaryotes.</title>
        <authorList>
            <person name="Spang A."/>
            <person name="Saw J.H."/>
            <person name="Jorgensen S.L."/>
            <person name="Zaremba-Niedzwiedzka K."/>
            <person name="Martijn J."/>
            <person name="Lind A.E."/>
            <person name="van Eijk R."/>
            <person name="Schleper C."/>
            <person name="Guy L."/>
            <person name="Ettema T.J."/>
        </authorList>
    </citation>
    <scope>NUCLEOTIDE SEQUENCE</scope>
</reference>
<gene>
    <name evidence="1" type="ORF">LCGC14_1713150</name>
</gene>
<proteinExistence type="predicted"/>
<organism evidence="1">
    <name type="scientific">marine sediment metagenome</name>
    <dbReference type="NCBI Taxonomy" id="412755"/>
    <lineage>
        <taxon>unclassified sequences</taxon>
        <taxon>metagenomes</taxon>
        <taxon>ecological metagenomes</taxon>
    </lineage>
</organism>
<evidence type="ECO:0000313" key="1">
    <source>
        <dbReference type="EMBL" id="KKM13741.1"/>
    </source>
</evidence>
<comment type="caution">
    <text evidence="1">The sequence shown here is derived from an EMBL/GenBank/DDBJ whole genome shotgun (WGS) entry which is preliminary data.</text>
</comment>
<name>A0A0F9HE98_9ZZZZ</name>
<accession>A0A0F9HE98</accession>
<evidence type="ECO:0008006" key="2">
    <source>
        <dbReference type="Google" id="ProtNLM"/>
    </source>
</evidence>
<dbReference type="EMBL" id="LAZR01015310">
    <property type="protein sequence ID" value="KKM13741.1"/>
    <property type="molecule type" value="Genomic_DNA"/>
</dbReference>
<sequence>MKLLESFATALIGTELKESGLPPLLGLETGIDSDDHLFRRLSQSSKDLPRYQHERTQSIAFWLYISNPLAYRLTELTKDFTIGKGISFVAEDERVKEVLDSHWDDPVNNWDIKQHYRILELGLYGEVFNPVFVSDDGSVRLGCLDPLNVQHVITDPENIEVPLQVKMKSKGGQEGKGFEVVRHNAEGVLEGEIIISQLKRVSNMTRGLPDLASVLDWIDKFDDLMFGELERVSLMRAWIEDITIDGADANDIEDFRKLHGKTPKWGTRWVHNEKVSRDFLSPKIESADLAGFVKLILAIILAGAGVPEHYMILAYDINKATALTMDPPLIRRIETRQRFVRGYFKSIFDYVITQAALKGKRTEKGVLSESDLKKKETFNYQIIFPSISQKDIKDTAQAIVQLTNALVVAETQQWVTQDKAREVFAVLAEEFGVDIDSDEQKEEMEKQEITESYGIYAYRELKDFIDWFKDENGNGELRETVRKAVIEEGKHKKKKRKEYA</sequence>